<dbReference type="PANTHER" id="PTHR30041">
    <property type="entry name" value="ARSENATE REDUCTASE"/>
    <property type="match status" value="1"/>
</dbReference>
<dbReference type="RefSeq" id="WP_106677159.1">
    <property type="nucleotide sequence ID" value="NZ_JACHWV010000005.1"/>
</dbReference>
<reference evidence="3 4" key="1">
    <citation type="submission" date="2018-03" db="EMBL/GenBank/DDBJ databases">
        <title>Mesoflavibacter sp. HG37 and Mesoflavibacter sp. HG96 sp.nov., two marine bacteria isolated from seawater of Western Pacific Ocean.</title>
        <authorList>
            <person name="Cheng H."/>
            <person name="Wu Y.-H."/>
            <person name="Guo L.-L."/>
            <person name="Xu X.-W."/>
        </authorList>
    </citation>
    <scope>NUCLEOTIDE SEQUENCE [LARGE SCALE GENOMIC DNA]</scope>
    <source>
        <strain evidence="3 4">KCTC 42117</strain>
    </source>
</reference>
<evidence type="ECO:0000313" key="3">
    <source>
        <dbReference type="EMBL" id="PSG92516.1"/>
    </source>
</evidence>
<sequence>MKNVYFLKTCNTCTRIINELNLSDDFKFQEIKSEPLTAKQVDELAKLAGSYEALFSKRAKLYKDMGLKDQNLTEKDFKHYLLEHYTFLSRPVIVINDKIFVGSSKKTIEAAKEALNE</sequence>
<dbReference type="PANTHER" id="PTHR30041:SF8">
    <property type="entry name" value="PROTEIN YFFB"/>
    <property type="match status" value="1"/>
</dbReference>
<name>A0A2T1NI55_9FLAO</name>
<dbReference type="EMBL" id="PXOT01000018">
    <property type="protein sequence ID" value="PSG92516.1"/>
    <property type="molecule type" value="Genomic_DNA"/>
</dbReference>
<gene>
    <name evidence="3" type="ORF">C7H61_03480</name>
</gene>
<accession>A0A2T1NI55</accession>
<evidence type="ECO:0000313" key="4">
    <source>
        <dbReference type="Proteomes" id="UP000238430"/>
    </source>
</evidence>
<dbReference type="Proteomes" id="UP000238430">
    <property type="component" value="Unassembled WGS sequence"/>
</dbReference>
<dbReference type="OrthoDB" id="1120494at2"/>
<evidence type="ECO:0000256" key="2">
    <source>
        <dbReference type="PROSITE-ProRule" id="PRU01282"/>
    </source>
</evidence>
<dbReference type="InterPro" id="IPR006660">
    <property type="entry name" value="Arsenate_reductase-like"/>
</dbReference>
<comment type="similarity">
    <text evidence="1 2">Belongs to the ArsC family.</text>
</comment>
<evidence type="ECO:0000256" key="1">
    <source>
        <dbReference type="ARBA" id="ARBA00007198"/>
    </source>
</evidence>
<dbReference type="PROSITE" id="PS51353">
    <property type="entry name" value="ARSC"/>
    <property type="match status" value="1"/>
</dbReference>
<evidence type="ECO:0008006" key="5">
    <source>
        <dbReference type="Google" id="ProtNLM"/>
    </source>
</evidence>
<protein>
    <recommendedName>
        <fullName evidence="5">Arsenate reductase</fullName>
    </recommendedName>
</protein>
<proteinExistence type="inferred from homology"/>
<keyword evidence="4" id="KW-1185">Reference proteome</keyword>
<dbReference type="SUPFAM" id="SSF52833">
    <property type="entry name" value="Thioredoxin-like"/>
    <property type="match status" value="1"/>
</dbReference>
<dbReference type="AlphaFoldDB" id="A0A2T1NI55"/>
<dbReference type="InterPro" id="IPR036249">
    <property type="entry name" value="Thioredoxin-like_sf"/>
</dbReference>
<dbReference type="Gene3D" id="3.40.30.10">
    <property type="entry name" value="Glutaredoxin"/>
    <property type="match status" value="1"/>
</dbReference>
<organism evidence="3 4">
    <name type="scientific">Mesoflavibacter zeaxanthinifaciens subsp. sabulilitoris</name>
    <dbReference type="NCBI Taxonomy" id="1520893"/>
    <lineage>
        <taxon>Bacteria</taxon>
        <taxon>Pseudomonadati</taxon>
        <taxon>Bacteroidota</taxon>
        <taxon>Flavobacteriia</taxon>
        <taxon>Flavobacteriales</taxon>
        <taxon>Flavobacteriaceae</taxon>
        <taxon>Mesoflavibacter</taxon>
    </lineage>
</organism>
<dbReference type="Pfam" id="PF03960">
    <property type="entry name" value="ArsC"/>
    <property type="match status" value="1"/>
</dbReference>
<comment type="caution">
    <text evidence="3">The sequence shown here is derived from an EMBL/GenBank/DDBJ whole genome shotgun (WGS) entry which is preliminary data.</text>
</comment>